<reference evidence="1 2" key="1">
    <citation type="journal article" date="2019" name="Front. Genet.">
        <title>Whole-Genome Sequencing of the Opportunistic Yeast Pathogen Candida inconspicua Uncovers Its Hybrid Origin.</title>
        <authorList>
            <person name="Mixao V."/>
            <person name="Hansen A.P."/>
            <person name="Saus E."/>
            <person name="Boekhout T."/>
            <person name="Lass-Florl C."/>
            <person name="Gabaldon T."/>
        </authorList>
    </citation>
    <scope>NUCLEOTIDE SEQUENCE [LARGE SCALE GENOMIC DNA]</scope>
    <source>
        <strain evidence="1 2">CBS 180</strain>
    </source>
</reference>
<organism evidence="1 2">
    <name type="scientific">Pichia inconspicua</name>
    <dbReference type="NCBI Taxonomy" id="52247"/>
    <lineage>
        <taxon>Eukaryota</taxon>
        <taxon>Fungi</taxon>
        <taxon>Dikarya</taxon>
        <taxon>Ascomycota</taxon>
        <taxon>Saccharomycotina</taxon>
        <taxon>Pichiomycetes</taxon>
        <taxon>Pichiales</taxon>
        <taxon>Pichiaceae</taxon>
        <taxon>Pichia</taxon>
    </lineage>
</organism>
<protein>
    <submittedName>
        <fullName evidence="1">Uncharacterized protein</fullName>
    </submittedName>
</protein>
<accession>A0A4T0WZ21</accession>
<dbReference type="GO" id="GO:0042720">
    <property type="term" value="C:mitochondrial inner membrane peptidase complex"/>
    <property type="evidence" value="ECO:0007669"/>
    <property type="project" value="InterPro"/>
</dbReference>
<dbReference type="InterPro" id="IPR024645">
    <property type="entry name" value="Mitochondr_Som1"/>
</dbReference>
<evidence type="ECO:0000313" key="1">
    <source>
        <dbReference type="EMBL" id="TID19257.1"/>
    </source>
</evidence>
<sequence length="131" mass="15814">MAPALPIYRREEIEKMYPKSERFNVIPDNCKLYQLLQNECTYDGNKVYCLPFKRVFMRCYEYKNNEMSGYKLQGKNGRDVGRDLIYRNVEITSRKDNRVRVDDEMVRNFLEADLILKRNMNAYYERERGGK</sequence>
<keyword evidence="2" id="KW-1185">Reference proteome</keyword>
<dbReference type="OrthoDB" id="3983163at2759"/>
<dbReference type="Proteomes" id="UP000307173">
    <property type="component" value="Unassembled WGS sequence"/>
</dbReference>
<dbReference type="Pfam" id="PF11093">
    <property type="entry name" value="Mitochondr_Som1"/>
    <property type="match status" value="1"/>
</dbReference>
<dbReference type="EMBL" id="SELW01000599">
    <property type="protein sequence ID" value="TID19257.1"/>
    <property type="molecule type" value="Genomic_DNA"/>
</dbReference>
<evidence type="ECO:0000313" key="2">
    <source>
        <dbReference type="Proteomes" id="UP000307173"/>
    </source>
</evidence>
<name>A0A4T0WZ21_9ASCO</name>
<comment type="caution">
    <text evidence="1">The sequence shown here is derived from an EMBL/GenBank/DDBJ whole genome shotgun (WGS) entry which is preliminary data.</text>
</comment>
<gene>
    <name evidence="1" type="ORF">CANINC_003828</name>
</gene>
<proteinExistence type="predicted"/>
<dbReference type="AlphaFoldDB" id="A0A4T0WZ21"/>